<dbReference type="HOGENOM" id="CLU_1017865_0_0_2"/>
<reference evidence="3 5" key="3">
    <citation type="journal article" date="2014" name="PLoS Genet.">
        <title>Phylogenetically driven sequencing of extremely halophilic archaea reveals strategies for static and dynamic osmo-response.</title>
        <authorList>
            <person name="Becker E.A."/>
            <person name="Seitzer P.M."/>
            <person name="Tritt A."/>
            <person name="Larsen D."/>
            <person name="Krusor M."/>
            <person name="Yao A.I."/>
            <person name="Wu D."/>
            <person name="Madern D."/>
            <person name="Eisen J.A."/>
            <person name="Darling A.E."/>
            <person name="Facciotti M.T."/>
        </authorList>
    </citation>
    <scope>NUCLEOTIDE SEQUENCE [LARGE SCALE GENOMIC DNA]</scope>
    <source>
        <strain evidence="3 5">DSM 15624</strain>
    </source>
</reference>
<keyword evidence="5" id="KW-1185">Reference proteome</keyword>
<dbReference type="eggNOG" id="arCOG02830">
    <property type="taxonomic scope" value="Archaea"/>
</dbReference>
<name>L0JNJ7_NATP1</name>
<accession>L0JNJ7</accession>
<dbReference type="Proteomes" id="UP000011593">
    <property type="component" value="Unassembled WGS sequence"/>
</dbReference>
<proteinExistence type="predicted"/>
<dbReference type="GeneID" id="14333903"/>
<feature type="region of interest" description="Disordered" evidence="1">
    <location>
        <begin position="34"/>
        <end position="70"/>
    </location>
</feature>
<gene>
    <name evidence="2" type="ordered locus">Natpe_3323</name>
    <name evidence="3" type="ORF">C488_16117</name>
</gene>
<evidence type="ECO:0000313" key="5">
    <source>
        <dbReference type="Proteomes" id="UP000011593"/>
    </source>
</evidence>
<evidence type="ECO:0000256" key="1">
    <source>
        <dbReference type="SAM" id="MobiDB-lite"/>
    </source>
</evidence>
<reference evidence="4" key="2">
    <citation type="submission" date="2012-02" db="EMBL/GenBank/DDBJ databases">
        <title>Complete sequence of chromosome of Natrinema pellirubrum DSM 15624.</title>
        <authorList>
            <person name="Lucas S."/>
            <person name="Han J."/>
            <person name="Lapidus A."/>
            <person name="Cheng J.-F."/>
            <person name="Goodwin L."/>
            <person name="Pitluck S."/>
            <person name="Peters L."/>
            <person name="Teshima H."/>
            <person name="Detter J.C."/>
            <person name="Han C."/>
            <person name="Tapia R."/>
            <person name="Land M."/>
            <person name="Hauser L."/>
            <person name="Kyrpides N."/>
            <person name="Ivanova N."/>
            <person name="Pagani I."/>
            <person name="Sproer C."/>
            <person name="Anderson I."/>
            <person name="Woyke T."/>
        </authorList>
    </citation>
    <scope>NUCLEOTIDE SEQUENCE [LARGE SCALE GENOMIC DNA]</scope>
    <source>
        <strain evidence="4">DSM 15624 / JCM 10476 / NCIMB 786</strain>
    </source>
</reference>
<dbReference type="EMBL" id="AOIE01000101">
    <property type="protein sequence ID" value="ELY71774.1"/>
    <property type="molecule type" value="Genomic_DNA"/>
</dbReference>
<dbReference type="EMBL" id="CP003372">
    <property type="protein sequence ID" value="AGB33110.1"/>
    <property type="molecule type" value="Genomic_DNA"/>
</dbReference>
<dbReference type="OrthoDB" id="270690at2157"/>
<evidence type="ECO:0000313" key="2">
    <source>
        <dbReference type="EMBL" id="AGB33110.1"/>
    </source>
</evidence>
<dbReference type="Proteomes" id="UP000010843">
    <property type="component" value="Chromosome"/>
</dbReference>
<dbReference type="RefSeq" id="WP_006182570.1">
    <property type="nucleotide sequence ID" value="NC_019962.1"/>
</dbReference>
<dbReference type="STRING" id="797303.Natpe_3323"/>
<dbReference type="KEGG" id="npe:Natpe_3323"/>
<feature type="compositionally biased region" description="Polar residues" evidence="1">
    <location>
        <begin position="50"/>
        <end position="63"/>
    </location>
</feature>
<organism evidence="2 4">
    <name type="scientific">Natrinema pellirubrum (strain DSM 15624 / CIP 106293 / JCM 10476 / NCIMB 786 / 157)</name>
    <dbReference type="NCBI Taxonomy" id="797303"/>
    <lineage>
        <taxon>Archaea</taxon>
        <taxon>Methanobacteriati</taxon>
        <taxon>Methanobacteriota</taxon>
        <taxon>Stenosarchaea group</taxon>
        <taxon>Halobacteria</taxon>
        <taxon>Halobacteriales</taxon>
        <taxon>Natrialbaceae</taxon>
        <taxon>Natrinema</taxon>
    </lineage>
</organism>
<sequence>MGEQTRRRRCSEDRTGRTRRRFLTATSVAFAAGLAGCQDTTDAGDPDTNDGASSSLEPPTGTSEDGIDDPTALVDATQEALSANDYALEQELVNAVDGEESLAVTQRRRSSLEDERRLFVFDAQSETNRRYIEGDTVYSRWTSDGETTVGSSEARRAFAETHPPELLGGSESLGGIVETGTYTPGETARRNDRRVLRFDLESADESAVSGTVTEATGTVFVDADSVVHDASRSLTVEEDGVTTTVEQSFVVHELGAVDVQRPDWFEAARNAGD</sequence>
<dbReference type="PATRIC" id="fig|797303.5.peg.3201"/>
<reference evidence="2" key="1">
    <citation type="submission" date="2012-02" db="EMBL/GenBank/DDBJ databases">
        <title>Complete sequence of chromosome of Natrinema pellirubrum DSM 15624.</title>
        <authorList>
            <consortium name="US DOE Joint Genome Institute"/>
            <person name="Lucas S."/>
            <person name="Han J."/>
            <person name="Lapidus A."/>
            <person name="Cheng J.-F."/>
            <person name="Goodwin L."/>
            <person name="Pitluck S."/>
            <person name="Peters L."/>
            <person name="Teshima H."/>
            <person name="Detter J.C."/>
            <person name="Han C."/>
            <person name="Tapia R."/>
            <person name="Land M."/>
            <person name="Hauser L."/>
            <person name="Kyrpides N."/>
            <person name="Ivanova N."/>
            <person name="Pagani I."/>
            <person name="Sproer C."/>
            <person name="Anderson I."/>
            <person name="Woyke T."/>
        </authorList>
    </citation>
    <scope>NUCLEOTIDE SEQUENCE</scope>
    <source>
        <strain evidence="2">DSM 15624</strain>
    </source>
</reference>
<evidence type="ECO:0000313" key="4">
    <source>
        <dbReference type="Proteomes" id="UP000010843"/>
    </source>
</evidence>
<dbReference type="AlphaFoldDB" id="L0JNJ7"/>
<protein>
    <submittedName>
        <fullName evidence="2">Uncharacterized protein</fullName>
    </submittedName>
</protein>
<evidence type="ECO:0000313" key="3">
    <source>
        <dbReference type="EMBL" id="ELY71774.1"/>
    </source>
</evidence>